<dbReference type="EMBL" id="VDUY01000004">
    <property type="protein sequence ID" value="TXL65357.1"/>
    <property type="molecule type" value="Genomic_DNA"/>
</dbReference>
<evidence type="ECO:0000313" key="4">
    <source>
        <dbReference type="Proteomes" id="UP000321548"/>
    </source>
</evidence>
<dbReference type="Gene3D" id="1.10.3210.10">
    <property type="entry name" value="Hypothetical protein af1432"/>
    <property type="match status" value="1"/>
</dbReference>
<dbReference type="Proteomes" id="UP000321548">
    <property type="component" value="Unassembled WGS sequence"/>
</dbReference>
<dbReference type="GO" id="GO:0008081">
    <property type="term" value="F:phosphoric diester hydrolase activity"/>
    <property type="evidence" value="ECO:0007669"/>
    <property type="project" value="UniProtKB-ARBA"/>
</dbReference>
<feature type="domain" description="HD-GYP" evidence="2">
    <location>
        <begin position="211"/>
        <end position="407"/>
    </location>
</feature>
<dbReference type="PROSITE" id="PS51832">
    <property type="entry name" value="HD_GYP"/>
    <property type="match status" value="1"/>
</dbReference>
<dbReference type="Pfam" id="PF13487">
    <property type="entry name" value="HD_5"/>
    <property type="match status" value="1"/>
</dbReference>
<dbReference type="Pfam" id="PF11871">
    <property type="entry name" value="DUF3391"/>
    <property type="match status" value="1"/>
</dbReference>
<sequence length="490" mass="53734">MSATRFARSLERYLLPIEAVTVGMYVTDIDRPWLDTPFVMEGFLVRTEREILALRQHTRLAYVDLQRSSESVAAAVRAAALDRKKAREPAQRGAAAARRSGPGQDGDAGGRTGEPTSLLGRMRRWFDRPAAPEASAEERLSQAALAAKLQIPPSQKLERYAAPRPIQAELPRAQSTFARGVDMLGALMRDLRGDARPSLRDVEEVADGLVESMIECPDAMLWVARMRSHNQRTYMHCLRVALHLIALGRQIGFPREDLVRLGLIGMLADVGKIRVPRALLDKPALLTPSEHDMVKLHVQLGLDALGKSMKLDDKVVQGILQHHERMDGTGYPAGLKGKEIGIFGRMTAIADCFAALTIDRPYAKAMSAQDAMLNLYKWSGGSFHEALVEQFVQAIGVFPVGGLVELSNGEIAVVLAHNQVRRLEPRVLVIAVGEGEMIGRPFERDLLTKPVDAEGRPIRIARGLPSGAWGLRPADYYAIDSGKQSADAVA</sequence>
<organism evidence="3 4">
    <name type="scientific">Zeimonas arvi</name>
    <dbReference type="NCBI Taxonomy" id="2498847"/>
    <lineage>
        <taxon>Bacteria</taxon>
        <taxon>Pseudomonadati</taxon>
        <taxon>Pseudomonadota</taxon>
        <taxon>Betaproteobacteria</taxon>
        <taxon>Burkholderiales</taxon>
        <taxon>Burkholderiaceae</taxon>
        <taxon>Zeimonas</taxon>
    </lineage>
</organism>
<reference evidence="3 4" key="1">
    <citation type="submission" date="2019-06" db="EMBL/GenBank/DDBJ databases">
        <title>Quisquiliibacterium sp. nov., isolated from a maize field.</title>
        <authorList>
            <person name="Lin S.-Y."/>
            <person name="Tsai C.-F."/>
            <person name="Young C.-C."/>
        </authorList>
    </citation>
    <scope>NUCLEOTIDE SEQUENCE [LARGE SCALE GENOMIC DNA]</scope>
    <source>
        <strain evidence="3 4">CC-CFT501</strain>
    </source>
</reference>
<dbReference type="SMART" id="SM00471">
    <property type="entry name" value="HDc"/>
    <property type="match status" value="1"/>
</dbReference>
<feature type="compositionally biased region" description="Gly residues" evidence="1">
    <location>
        <begin position="103"/>
        <end position="112"/>
    </location>
</feature>
<dbReference type="RefSeq" id="WP_147704552.1">
    <property type="nucleotide sequence ID" value="NZ_VDUY01000004.1"/>
</dbReference>
<evidence type="ECO:0000256" key="1">
    <source>
        <dbReference type="SAM" id="MobiDB-lite"/>
    </source>
</evidence>
<feature type="region of interest" description="Disordered" evidence="1">
    <location>
        <begin position="83"/>
        <end position="121"/>
    </location>
</feature>
<keyword evidence="4" id="KW-1185">Reference proteome</keyword>
<dbReference type="CDD" id="cd00077">
    <property type="entry name" value="HDc"/>
    <property type="match status" value="1"/>
</dbReference>
<dbReference type="AlphaFoldDB" id="A0A5C8NVU0"/>
<proteinExistence type="predicted"/>
<dbReference type="InterPro" id="IPR003607">
    <property type="entry name" value="HD/PDEase_dom"/>
</dbReference>
<dbReference type="PANTHER" id="PTHR43155">
    <property type="entry name" value="CYCLIC DI-GMP PHOSPHODIESTERASE PA4108-RELATED"/>
    <property type="match status" value="1"/>
</dbReference>
<evidence type="ECO:0000313" key="3">
    <source>
        <dbReference type="EMBL" id="TXL65357.1"/>
    </source>
</evidence>
<name>A0A5C8NVU0_9BURK</name>
<accession>A0A5C8NVU0</accession>
<protein>
    <submittedName>
        <fullName evidence="3">HD-GYP domain-containing protein</fullName>
    </submittedName>
</protein>
<dbReference type="SUPFAM" id="SSF109604">
    <property type="entry name" value="HD-domain/PDEase-like"/>
    <property type="match status" value="1"/>
</dbReference>
<dbReference type="InterPro" id="IPR021812">
    <property type="entry name" value="DUF3391"/>
</dbReference>
<evidence type="ECO:0000259" key="2">
    <source>
        <dbReference type="PROSITE" id="PS51832"/>
    </source>
</evidence>
<gene>
    <name evidence="3" type="ORF">FHP08_11255</name>
</gene>
<dbReference type="InterPro" id="IPR037522">
    <property type="entry name" value="HD_GYP_dom"/>
</dbReference>
<dbReference type="PANTHER" id="PTHR43155:SF2">
    <property type="entry name" value="CYCLIC DI-GMP PHOSPHODIESTERASE PA4108"/>
    <property type="match status" value="1"/>
</dbReference>
<dbReference type="OrthoDB" id="9774747at2"/>
<comment type="caution">
    <text evidence="3">The sequence shown here is derived from an EMBL/GenBank/DDBJ whole genome shotgun (WGS) entry which is preliminary data.</text>
</comment>